<accession>A0A9Q3WYF9</accession>
<gene>
    <name evidence="1" type="ORF">GIW73_01635</name>
</gene>
<reference evidence="1" key="1">
    <citation type="submission" date="2019-11" db="EMBL/GenBank/DDBJ databases">
        <title>Epiphytic Pseudomonas syringae from cherry orchards.</title>
        <authorList>
            <person name="Hulin M.T."/>
        </authorList>
    </citation>
    <scope>NUCLEOTIDE SEQUENCE</scope>
    <source>
        <strain evidence="1">PA-6-9A</strain>
    </source>
</reference>
<proteinExistence type="predicted"/>
<evidence type="ECO:0000313" key="2">
    <source>
        <dbReference type="Proteomes" id="UP000814207"/>
    </source>
</evidence>
<protein>
    <submittedName>
        <fullName evidence="1">Uncharacterized protein</fullName>
    </submittedName>
</protein>
<sequence length="83" mass="9362">MSQDELRLTCEDFEKDNSPEILLERFTDGELAYAMYASSSMKDGHYDTTSSPTDLDGDGDFDEVDKAMFLNLVNTFATTCTRK</sequence>
<organism evidence="1 2">
    <name type="scientific">Pseudomonas syringae</name>
    <dbReference type="NCBI Taxonomy" id="317"/>
    <lineage>
        <taxon>Bacteria</taxon>
        <taxon>Pseudomonadati</taxon>
        <taxon>Pseudomonadota</taxon>
        <taxon>Gammaproteobacteria</taxon>
        <taxon>Pseudomonadales</taxon>
        <taxon>Pseudomonadaceae</taxon>
        <taxon>Pseudomonas</taxon>
    </lineage>
</organism>
<comment type="caution">
    <text evidence="1">The sequence shown here is derived from an EMBL/GenBank/DDBJ whole genome shotgun (WGS) entry which is preliminary data.</text>
</comment>
<dbReference type="EMBL" id="WKEU01000003">
    <property type="protein sequence ID" value="MCF5061656.1"/>
    <property type="molecule type" value="Genomic_DNA"/>
</dbReference>
<dbReference type="Proteomes" id="UP000814207">
    <property type="component" value="Unassembled WGS sequence"/>
</dbReference>
<name>A0A9Q3WYF9_PSESX</name>
<dbReference type="AlphaFoldDB" id="A0A9Q3WYF9"/>
<evidence type="ECO:0000313" key="1">
    <source>
        <dbReference type="EMBL" id="MCF5061656.1"/>
    </source>
</evidence>